<feature type="domain" description="Chitin-binding type-2" evidence="6">
    <location>
        <begin position="12"/>
        <end position="69"/>
    </location>
</feature>
<feature type="domain" description="Chitin-binding type-2" evidence="6">
    <location>
        <begin position="272"/>
        <end position="328"/>
    </location>
</feature>
<feature type="domain" description="Chitin-binding type-2" evidence="6">
    <location>
        <begin position="81"/>
        <end position="139"/>
    </location>
</feature>
<evidence type="ECO:0000256" key="5">
    <source>
        <dbReference type="ARBA" id="ARBA00023180"/>
    </source>
</evidence>
<dbReference type="InterPro" id="IPR002557">
    <property type="entry name" value="Chitin-bd_dom"/>
</dbReference>
<keyword evidence="5" id="KW-0325">Glycoprotein</keyword>
<accession>J9E2I6</accession>
<feature type="non-terminal residue" evidence="7">
    <location>
        <position position="433"/>
    </location>
</feature>
<protein>
    <recommendedName>
        <fullName evidence="6">Chitin-binding type-2 domain-containing protein</fullName>
    </recommendedName>
</protein>
<dbReference type="Proteomes" id="UP000004810">
    <property type="component" value="Unassembled WGS sequence"/>
</dbReference>
<evidence type="ECO:0000256" key="3">
    <source>
        <dbReference type="ARBA" id="ARBA00022737"/>
    </source>
</evidence>
<dbReference type="GO" id="GO:0008061">
    <property type="term" value="F:chitin binding"/>
    <property type="evidence" value="ECO:0007669"/>
    <property type="project" value="UniProtKB-KW"/>
</dbReference>
<dbReference type="EMBL" id="ADBV01009049">
    <property type="protein sequence ID" value="EJW76456.1"/>
    <property type="molecule type" value="Genomic_DNA"/>
</dbReference>
<evidence type="ECO:0000256" key="1">
    <source>
        <dbReference type="ARBA" id="ARBA00022669"/>
    </source>
</evidence>
<dbReference type="Gene3D" id="2.170.140.10">
    <property type="entry name" value="Chitin binding domain"/>
    <property type="match status" value="3"/>
</dbReference>
<dbReference type="PANTHER" id="PTHR23301">
    <property type="entry name" value="CHITIN BINDING PERITROPHIN-A"/>
    <property type="match status" value="1"/>
</dbReference>
<keyword evidence="3" id="KW-0677">Repeat</keyword>
<dbReference type="InterPro" id="IPR036508">
    <property type="entry name" value="Chitin-bd_dom_sf"/>
</dbReference>
<dbReference type="GO" id="GO:0005576">
    <property type="term" value="C:extracellular region"/>
    <property type="evidence" value="ECO:0007669"/>
    <property type="project" value="InterPro"/>
</dbReference>
<sequence>MELENDYFESEPDLCPSKTYSINLTLGVCRPSYIFCNVKENSVYVAECNDGNLFDSGLKKCLPAADCILRALHGQSNDNERTPCALLPDGTYSLPGCSQYFLSCVSNKAILRSCANGLYYDGSKHQCDYKERVAVICNSEKPIYEQSLLGAKDHSSHENVDDIKIVLANANHEVPSALPNFTCSVNSTISLGCSPSFVICAGDVAYVFNCDGGLITSSCSRIEDASECDEQDSRQKMLSVTNRFSSSSSLTGFDDLPHTLVNLTNVSYDVSSFDCINVPNGLYASQCSPLFFVCSANHVTGFVCQNALVFNLETGFCDQKEYVTSCKGTDLISSSSTTSSSIAGKVSLESSFITAQPSYHSIPFKRWKCEDGFSGIMSKGCSRKFVLCVNNNEHLFFCQEGLVYNINTNRCDHAQNVAACGGRTGIPFKKRAY</sequence>
<comment type="caution">
    <text evidence="7">The sequence shown here is derived from an EMBL/GenBank/DDBJ whole genome shotgun (WGS) entry which is preliminary data.</text>
</comment>
<keyword evidence="1" id="KW-0147">Chitin-binding</keyword>
<dbReference type="AlphaFoldDB" id="J9E2I6"/>
<dbReference type="PROSITE" id="PS50940">
    <property type="entry name" value="CHIT_BIND_II"/>
    <property type="match status" value="4"/>
</dbReference>
<dbReference type="Pfam" id="PF01607">
    <property type="entry name" value="CBM_14"/>
    <property type="match status" value="3"/>
</dbReference>
<organism evidence="7 8">
    <name type="scientific">Wuchereria bancrofti</name>
    <dbReference type="NCBI Taxonomy" id="6293"/>
    <lineage>
        <taxon>Eukaryota</taxon>
        <taxon>Metazoa</taxon>
        <taxon>Ecdysozoa</taxon>
        <taxon>Nematoda</taxon>
        <taxon>Chromadorea</taxon>
        <taxon>Rhabditida</taxon>
        <taxon>Spirurina</taxon>
        <taxon>Spiruromorpha</taxon>
        <taxon>Filarioidea</taxon>
        <taxon>Onchocercidae</taxon>
        <taxon>Wuchereria</taxon>
    </lineage>
</organism>
<dbReference type="InterPro" id="IPR051940">
    <property type="entry name" value="Chitin_bind-dev_reg"/>
</dbReference>
<reference evidence="8" key="1">
    <citation type="submission" date="2012-08" db="EMBL/GenBank/DDBJ databases">
        <title>The Genome Sequence of Wuchereria bancrofti.</title>
        <authorList>
            <person name="Nutman T.B."/>
            <person name="Fink D.L."/>
            <person name="Russ C."/>
            <person name="Young S."/>
            <person name="Zeng Q."/>
            <person name="Koehrsen M."/>
            <person name="Alvarado L."/>
            <person name="Berlin A."/>
            <person name="Chapman S.B."/>
            <person name="Chen Z."/>
            <person name="Freedman E."/>
            <person name="Gellesch M."/>
            <person name="Goldberg J."/>
            <person name="Griggs A."/>
            <person name="Gujja S."/>
            <person name="Heilman E.R."/>
            <person name="Heiman D."/>
            <person name="Hepburn T."/>
            <person name="Howarth C."/>
            <person name="Jen D."/>
            <person name="Larson L."/>
            <person name="Lewis B."/>
            <person name="Mehta T."/>
            <person name="Park D."/>
            <person name="Pearson M."/>
            <person name="Roberts A."/>
            <person name="Saif S."/>
            <person name="Shea T."/>
            <person name="Shenoy N."/>
            <person name="Sisk P."/>
            <person name="Stolte C."/>
            <person name="Sykes S."/>
            <person name="Walk T."/>
            <person name="White J."/>
            <person name="Yandava C."/>
            <person name="Haas B."/>
            <person name="Henn M.R."/>
            <person name="Nusbaum C."/>
            <person name="Birren B."/>
        </authorList>
    </citation>
    <scope>NUCLEOTIDE SEQUENCE [LARGE SCALE GENOMIC DNA]</scope>
    <source>
        <strain evidence="8">NA</strain>
    </source>
</reference>
<evidence type="ECO:0000256" key="4">
    <source>
        <dbReference type="ARBA" id="ARBA00023157"/>
    </source>
</evidence>
<evidence type="ECO:0000259" key="6">
    <source>
        <dbReference type="PROSITE" id="PS50940"/>
    </source>
</evidence>
<keyword evidence="4" id="KW-1015">Disulfide bond</keyword>
<evidence type="ECO:0000313" key="7">
    <source>
        <dbReference type="EMBL" id="EJW76456.1"/>
    </source>
</evidence>
<dbReference type="SMART" id="SM00494">
    <property type="entry name" value="ChtBD2"/>
    <property type="match status" value="5"/>
</dbReference>
<gene>
    <name evidence="7" type="ORF">WUBG_12636</name>
</gene>
<dbReference type="PANTHER" id="PTHR23301:SF0">
    <property type="entry name" value="CHITIN-BINDING TYPE-2 DOMAIN-CONTAINING PROTEIN-RELATED"/>
    <property type="match status" value="1"/>
</dbReference>
<feature type="domain" description="Chitin-binding type-2" evidence="6">
    <location>
        <begin position="366"/>
        <end position="422"/>
    </location>
</feature>
<evidence type="ECO:0000256" key="2">
    <source>
        <dbReference type="ARBA" id="ARBA00022729"/>
    </source>
</evidence>
<keyword evidence="2" id="KW-0732">Signal</keyword>
<dbReference type="SUPFAM" id="SSF57625">
    <property type="entry name" value="Invertebrate chitin-binding proteins"/>
    <property type="match status" value="3"/>
</dbReference>
<proteinExistence type="predicted"/>
<evidence type="ECO:0000313" key="8">
    <source>
        <dbReference type="Proteomes" id="UP000004810"/>
    </source>
</evidence>
<name>J9E2I6_WUCBA</name>